<dbReference type="Pfam" id="PF00096">
    <property type="entry name" value="zf-C2H2"/>
    <property type="match status" value="1"/>
</dbReference>
<dbReference type="PROSITE" id="PS50157">
    <property type="entry name" value="ZINC_FINGER_C2H2_2"/>
    <property type="match status" value="2"/>
</dbReference>
<dbReference type="SMART" id="SM00939">
    <property type="entry name" value="PepX_C"/>
    <property type="match status" value="1"/>
</dbReference>
<accession>A0AAJ0BZX1</accession>
<dbReference type="InterPro" id="IPR000383">
    <property type="entry name" value="Xaa-Pro-like_dom"/>
</dbReference>
<dbReference type="Gene3D" id="3.40.50.1820">
    <property type="entry name" value="alpha/beta hydrolase"/>
    <property type="match status" value="1"/>
</dbReference>
<dbReference type="Pfam" id="PF08530">
    <property type="entry name" value="PepX_C"/>
    <property type="match status" value="1"/>
</dbReference>
<dbReference type="InterPro" id="IPR008979">
    <property type="entry name" value="Galactose-bd-like_sf"/>
</dbReference>
<dbReference type="InterPro" id="IPR007219">
    <property type="entry name" value="XnlR_reg_dom"/>
</dbReference>
<evidence type="ECO:0000256" key="2">
    <source>
        <dbReference type="ARBA" id="ARBA00022801"/>
    </source>
</evidence>
<evidence type="ECO:0000256" key="6">
    <source>
        <dbReference type="ARBA" id="ARBA00023242"/>
    </source>
</evidence>
<feature type="domain" description="Zn(2)-C6 fungal-type" evidence="9">
    <location>
        <begin position="89"/>
        <end position="116"/>
    </location>
</feature>
<feature type="compositionally biased region" description="Basic and acidic residues" evidence="8">
    <location>
        <begin position="119"/>
        <end position="131"/>
    </location>
</feature>
<evidence type="ECO:0000256" key="4">
    <source>
        <dbReference type="ARBA" id="ARBA00023015"/>
    </source>
</evidence>
<sequence>MESSPGPKKQPAQGLFQCSMCQRTFARVDHLSRHVRSHLQERPFQCQRCDKAFGRLDLLKRHAACHEDSETGSKRQRQQHSQAQRVSQACKGCATAKLKCEDKKPCGRCRQKDIACEPDSRHPAKQAKHDGAQSSLNITPPGRSPANTPPELAAAVVGMASVDQAAKLSSQNSVVHSQVFPQSDIPSAPTFGFPEHEMSGFLRGVMTPSHPSSLCPYAPPTWPDLNAGIGDGGLLDFTTEGFDLDDADMGFVAQLCSDFHGIDSHHPQLQVPRQAPETMGLGNTRRHSAALGAEAYKRSSFGVWHPAQHDHGGAELENLSAPSAADGSPETQIAIDYRCVGENLDRTTRDEFLAMILRTCKPEKLQYVLRAFPTPEFLDELLQSFFSHHYQKKDSFIHIPSFRPNQQKPELLGAIAAAGATLTDIRSLHKLGFAMQEAVRATIQDRCEESNAMTRELWILQAFICELEIGLWSGIKRKMEIAESQPQIVFTMLRRAGRFHRLKQMSSTPLPEDTGETLHRQWLEWVEQESLKRLAFHAFLLDAQISMAMLTNPIISYAELAIPLPESQDLWMAEDAEQWKALYLGRSRPPQHQQPSLAHFLREPIEVPEYYDQDFSHQIILHGMWGMIWQHSQLLSALGKLGQPQAAIALRHQDIQQAVQHFRINLSAGHVSPCPETSLVLELLPMYLHSSLAEIQLFAGKEGLDDARRVLPSLQRWVDGSDSRQAIWHAGQVLRAARGFRTKQLRGFFIIAVYHASLAIWTYGVIAQAKDAAAREGQKTTSETRLVCLDGPETPAIQQFITMGKGIPSITRAHGDGTSATSTIPLSDQDAVMSVVLATLKTTPLPGCNLCPKMPNPIRHDLHTIDETSFPYVYEQNATIELKSCDGLVRCNIHRPKGSGPEQRVPVLVTYGPYGKDTPYGDFHAKSFSEVNPQHKSAHSAWETPDPGFWTSHGYAIVRADERGIGQSRGRLDTMSRGTSEAFFEVIEWCADQAWSSGKVGLLGISYYAGSQWRAAARRPKGLAAMIPWEGMSDYYRDRCRHGGILSNNFIKFWWNRQVVANQYGRPRDEAIFKVKDIAGDGPMRPKSAPESAEGNLPEEERANNRQDQTIDNQKYRFRDEEYYASKEYDMGDIQVPLLSVGNWGGILLHLRGNIEGYVHAGSERKWLRVITGRHDLPFYYDQEVDIQLSFLDAFLKNEDRSGWTTGQVPPVDLVLRKGDVGFNNPKAESTYPRRTENEWPIARTQWTKWYLTPQMTLTADVGQAQAASARRQKLTYEALGTLDNPRLIQFSTDPFKQETEITGNIVAHLAVSATPQPNGPTPSDIDLFVTLRHISPQGNEVFYTGTAGDPVPVTKGWLRVSLRKVATEHPKRRPYLPWREYLSTDVTPVIVGEIYEVDVEVWPTCVVLEKGAKLVLEVASGDTQGSGIFRHDDPIDRAPSKFQGLNHVCFRPEALNYVMLPVIQPKET</sequence>
<dbReference type="GO" id="GO:0008239">
    <property type="term" value="F:dipeptidyl-peptidase activity"/>
    <property type="evidence" value="ECO:0007669"/>
    <property type="project" value="InterPro"/>
</dbReference>
<keyword evidence="5" id="KW-0804">Transcription</keyword>
<dbReference type="PROSITE" id="PS00463">
    <property type="entry name" value="ZN2_CY6_FUNGAL_1"/>
    <property type="match status" value="1"/>
</dbReference>
<keyword evidence="1" id="KW-0479">Metal-binding</keyword>
<dbReference type="Gene3D" id="4.10.240.10">
    <property type="entry name" value="Zn(2)-C6 fungal-type DNA-binding domain"/>
    <property type="match status" value="1"/>
</dbReference>
<dbReference type="GO" id="GO:0008270">
    <property type="term" value="F:zinc ion binding"/>
    <property type="evidence" value="ECO:0007669"/>
    <property type="project" value="UniProtKB-KW"/>
</dbReference>
<dbReference type="GeneID" id="85315933"/>
<evidence type="ECO:0000256" key="8">
    <source>
        <dbReference type="SAM" id="MobiDB-lite"/>
    </source>
</evidence>
<dbReference type="SUPFAM" id="SSF49785">
    <property type="entry name" value="Galactose-binding domain-like"/>
    <property type="match status" value="1"/>
</dbReference>
<keyword evidence="7" id="KW-0863">Zinc-finger</keyword>
<name>A0AAJ0BZX1_9PEZI</name>
<keyword evidence="4" id="KW-0805">Transcription regulation</keyword>
<dbReference type="GO" id="GO:0006351">
    <property type="term" value="P:DNA-templated transcription"/>
    <property type="evidence" value="ECO:0007669"/>
    <property type="project" value="InterPro"/>
</dbReference>
<gene>
    <name evidence="11" type="ORF">QBC33DRAFT_619655</name>
</gene>
<evidence type="ECO:0008006" key="13">
    <source>
        <dbReference type="Google" id="ProtNLM"/>
    </source>
</evidence>
<proteinExistence type="predicted"/>
<dbReference type="SMART" id="SM00355">
    <property type="entry name" value="ZnF_C2H2"/>
    <property type="match status" value="2"/>
</dbReference>
<dbReference type="EMBL" id="MU839008">
    <property type="protein sequence ID" value="KAK1767559.1"/>
    <property type="molecule type" value="Genomic_DNA"/>
</dbReference>
<dbReference type="PROSITE" id="PS50048">
    <property type="entry name" value="ZN2_CY6_FUNGAL_2"/>
    <property type="match status" value="1"/>
</dbReference>
<dbReference type="GO" id="GO:0003677">
    <property type="term" value="F:DNA binding"/>
    <property type="evidence" value="ECO:0007669"/>
    <property type="project" value="InterPro"/>
</dbReference>
<organism evidence="11 12">
    <name type="scientific">Phialemonium atrogriseum</name>
    <dbReference type="NCBI Taxonomy" id="1093897"/>
    <lineage>
        <taxon>Eukaryota</taxon>
        <taxon>Fungi</taxon>
        <taxon>Dikarya</taxon>
        <taxon>Ascomycota</taxon>
        <taxon>Pezizomycotina</taxon>
        <taxon>Sordariomycetes</taxon>
        <taxon>Sordariomycetidae</taxon>
        <taxon>Cephalothecales</taxon>
        <taxon>Cephalothecaceae</taxon>
        <taxon>Phialemonium</taxon>
    </lineage>
</organism>
<dbReference type="InterPro" id="IPR036864">
    <property type="entry name" value="Zn2-C6_fun-type_DNA-bd_sf"/>
</dbReference>
<evidence type="ECO:0000259" key="10">
    <source>
        <dbReference type="PROSITE" id="PS50157"/>
    </source>
</evidence>
<dbReference type="Proteomes" id="UP001244011">
    <property type="component" value="Unassembled WGS sequence"/>
</dbReference>
<dbReference type="PROSITE" id="PS00028">
    <property type="entry name" value="ZINC_FINGER_C2H2_1"/>
    <property type="match status" value="2"/>
</dbReference>
<dbReference type="InterPro" id="IPR013736">
    <property type="entry name" value="Xaa-Pro_dipept_C"/>
</dbReference>
<evidence type="ECO:0000256" key="7">
    <source>
        <dbReference type="PROSITE-ProRule" id="PRU00042"/>
    </source>
</evidence>
<keyword evidence="12" id="KW-1185">Reference proteome</keyword>
<evidence type="ECO:0000313" key="11">
    <source>
        <dbReference type="EMBL" id="KAK1767559.1"/>
    </source>
</evidence>
<dbReference type="Gene3D" id="3.30.160.60">
    <property type="entry name" value="Classic Zinc Finger"/>
    <property type="match status" value="2"/>
</dbReference>
<dbReference type="SUPFAM" id="SSF57667">
    <property type="entry name" value="beta-beta-alpha zinc fingers"/>
    <property type="match status" value="1"/>
</dbReference>
<evidence type="ECO:0000259" key="9">
    <source>
        <dbReference type="PROSITE" id="PS50048"/>
    </source>
</evidence>
<dbReference type="PANTHER" id="PTHR47660:SF2">
    <property type="entry name" value="TRANSCRIPTION FACTOR WITH C2H2 AND ZN(2)-CYS(6) DNA BINDING DOMAIN (EUROFUNG)"/>
    <property type="match status" value="1"/>
</dbReference>
<dbReference type="CDD" id="cd00067">
    <property type="entry name" value="GAL4"/>
    <property type="match status" value="1"/>
</dbReference>
<dbReference type="NCBIfam" id="TIGR00976">
    <property type="entry name" value="CocE_NonD"/>
    <property type="match status" value="1"/>
</dbReference>
<comment type="caution">
    <text evidence="11">The sequence shown here is derived from an EMBL/GenBank/DDBJ whole genome shotgun (WGS) entry which is preliminary data.</text>
</comment>
<keyword evidence="3" id="KW-0862">Zinc</keyword>
<dbReference type="InterPro" id="IPR029058">
    <property type="entry name" value="AB_hydrolase_fold"/>
</dbReference>
<dbReference type="Gene3D" id="1.10.3020.20">
    <property type="match status" value="1"/>
</dbReference>
<dbReference type="CDD" id="cd12148">
    <property type="entry name" value="fungal_TF_MHR"/>
    <property type="match status" value="1"/>
</dbReference>
<dbReference type="InterPro" id="IPR005674">
    <property type="entry name" value="CocE/Ser_esterase"/>
</dbReference>
<keyword evidence="2" id="KW-0378">Hydrolase</keyword>
<protein>
    <recommendedName>
        <fullName evidence="13">Xaa-Pro dipeptidyl-peptidase C-terminal domain-containing protein</fullName>
    </recommendedName>
</protein>
<dbReference type="InterPro" id="IPR036236">
    <property type="entry name" value="Znf_C2H2_sf"/>
</dbReference>
<reference evidence="11" key="1">
    <citation type="submission" date="2023-06" db="EMBL/GenBank/DDBJ databases">
        <title>Genome-scale phylogeny and comparative genomics of the fungal order Sordariales.</title>
        <authorList>
            <consortium name="Lawrence Berkeley National Laboratory"/>
            <person name="Hensen N."/>
            <person name="Bonometti L."/>
            <person name="Westerberg I."/>
            <person name="Brannstrom I.O."/>
            <person name="Guillou S."/>
            <person name="Cros-Aarteil S."/>
            <person name="Calhoun S."/>
            <person name="Haridas S."/>
            <person name="Kuo A."/>
            <person name="Mondo S."/>
            <person name="Pangilinan J."/>
            <person name="Riley R."/>
            <person name="Labutti K."/>
            <person name="Andreopoulos B."/>
            <person name="Lipzen A."/>
            <person name="Chen C."/>
            <person name="Yanf M."/>
            <person name="Daum C."/>
            <person name="Ng V."/>
            <person name="Clum A."/>
            <person name="Steindorff A."/>
            <person name="Ohm R."/>
            <person name="Martin F."/>
            <person name="Silar P."/>
            <person name="Natvig D."/>
            <person name="Lalanne C."/>
            <person name="Gautier V."/>
            <person name="Ament-Velasquez S.L."/>
            <person name="Kruys A."/>
            <person name="Hutchinson M.I."/>
            <person name="Powell A.J."/>
            <person name="Barry K."/>
            <person name="Miller A.N."/>
            <person name="Grigoriev I.V."/>
            <person name="Debuchy R."/>
            <person name="Gladieux P."/>
            <person name="Thoren M.H."/>
            <person name="Johannesson H."/>
        </authorList>
    </citation>
    <scope>NUCLEOTIDE SEQUENCE</scope>
    <source>
        <strain evidence="11">8032-3</strain>
    </source>
</reference>
<evidence type="ECO:0000256" key="5">
    <source>
        <dbReference type="ARBA" id="ARBA00023163"/>
    </source>
</evidence>
<evidence type="ECO:0000313" key="12">
    <source>
        <dbReference type="Proteomes" id="UP001244011"/>
    </source>
</evidence>
<dbReference type="InterPro" id="IPR001138">
    <property type="entry name" value="Zn2Cys6_DnaBD"/>
</dbReference>
<keyword evidence="6" id="KW-0539">Nucleus</keyword>
<dbReference type="Gene3D" id="2.60.120.260">
    <property type="entry name" value="Galactose-binding domain-like"/>
    <property type="match status" value="1"/>
</dbReference>
<evidence type="ECO:0000256" key="1">
    <source>
        <dbReference type="ARBA" id="ARBA00022723"/>
    </source>
</evidence>
<dbReference type="InterPro" id="IPR013087">
    <property type="entry name" value="Znf_C2H2_type"/>
</dbReference>
<dbReference type="PANTHER" id="PTHR47660">
    <property type="entry name" value="TRANSCRIPTION FACTOR WITH C2H2 AND ZN(2)-CYS(6) DNA BINDING DOMAIN (EUROFUNG)-RELATED-RELATED"/>
    <property type="match status" value="1"/>
</dbReference>
<feature type="domain" description="C2H2-type" evidence="10">
    <location>
        <begin position="44"/>
        <end position="71"/>
    </location>
</feature>
<dbReference type="RefSeq" id="XP_060283772.1">
    <property type="nucleotide sequence ID" value="XM_060432746.1"/>
</dbReference>
<evidence type="ECO:0000256" key="3">
    <source>
        <dbReference type="ARBA" id="ARBA00022833"/>
    </source>
</evidence>
<dbReference type="Pfam" id="PF02129">
    <property type="entry name" value="Peptidase_S15"/>
    <property type="match status" value="1"/>
</dbReference>
<dbReference type="SUPFAM" id="SSF53474">
    <property type="entry name" value="alpha/beta-Hydrolases"/>
    <property type="match status" value="1"/>
</dbReference>
<feature type="region of interest" description="Disordered" evidence="8">
    <location>
        <begin position="119"/>
        <end position="147"/>
    </location>
</feature>
<dbReference type="GO" id="GO:0000981">
    <property type="term" value="F:DNA-binding transcription factor activity, RNA polymerase II-specific"/>
    <property type="evidence" value="ECO:0007669"/>
    <property type="project" value="InterPro"/>
</dbReference>
<feature type="region of interest" description="Disordered" evidence="8">
    <location>
        <begin position="1079"/>
        <end position="1112"/>
    </location>
</feature>
<dbReference type="Pfam" id="PF04082">
    <property type="entry name" value="Fungal_trans"/>
    <property type="match status" value="1"/>
</dbReference>
<dbReference type="SUPFAM" id="SSF57701">
    <property type="entry name" value="Zn2/Cys6 DNA-binding domain"/>
    <property type="match status" value="1"/>
</dbReference>
<feature type="domain" description="C2H2-type" evidence="10">
    <location>
        <begin position="16"/>
        <end position="43"/>
    </location>
</feature>